<reference evidence="1 2" key="1">
    <citation type="submission" date="2021-06" db="EMBL/GenBank/DDBJ databases">
        <title>Caerostris darwini draft genome.</title>
        <authorList>
            <person name="Kono N."/>
            <person name="Arakawa K."/>
        </authorList>
    </citation>
    <scope>NUCLEOTIDE SEQUENCE [LARGE SCALE GENOMIC DNA]</scope>
</reference>
<evidence type="ECO:0000313" key="2">
    <source>
        <dbReference type="Proteomes" id="UP001054837"/>
    </source>
</evidence>
<proteinExistence type="predicted"/>
<evidence type="ECO:0000313" key="1">
    <source>
        <dbReference type="EMBL" id="GIY27989.1"/>
    </source>
</evidence>
<name>A0AAV4S3T6_9ARAC</name>
<sequence>MLSGYYPAPSRQVGSDSCPELDILLVLIPQSHRKSLCGSRKMLFVCGWSFFIAWFLFMCHTPDSYENLFFGQQYISSGTPIKFISKHLSTPKSKRTPQYIPRLAQKKSVKYQLTCHLRNFERSFRKREETPTPSLSPNRSYPDTIRTLTSIFRAMKTYFMANNTLTTATTAIKFIGKHLPTPKSKRTPQYIPQLGQKISSKYQLTCPLRNFERGFGNEKRPPHPILQP</sequence>
<organism evidence="1 2">
    <name type="scientific">Caerostris darwini</name>
    <dbReference type="NCBI Taxonomy" id="1538125"/>
    <lineage>
        <taxon>Eukaryota</taxon>
        <taxon>Metazoa</taxon>
        <taxon>Ecdysozoa</taxon>
        <taxon>Arthropoda</taxon>
        <taxon>Chelicerata</taxon>
        <taxon>Arachnida</taxon>
        <taxon>Araneae</taxon>
        <taxon>Araneomorphae</taxon>
        <taxon>Entelegynae</taxon>
        <taxon>Araneoidea</taxon>
        <taxon>Araneidae</taxon>
        <taxon>Caerostris</taxon>
    </lineage>
</organism>
<accession>A0AAV4S3T6</accession>
<dbReference type="Proteomes" id="UP001054837">
    <property type="component" value="Unassembled WGS sequence"/>
</dbReference>
<dbReference type="EMBL" id="BPLQ01007118">
    <property type="protein sequence ID" value="GIY27989.1"/>
    <property type="molecule type" value="Genomic_DNA"/>
</dbReference>
<gene>
    <name evidence="1" type="ORF">CDAR_365031</name>
</gene>
<keyword evidence="2" id="KW-1185">Reference proteome</keyword>
<protein>
    <submittedName>
        <fullName evidence="1">Uncharacterized protein</fullName>
    </submittedName>
</protein>
<dbReference type="AlphaFoldDB" id="A0AAV4S3T6"/>
<comment type="caution">
    <text evidence="1">The sequence shown here is derived from an EMBL/GenBank/DDBJ whole genome shotgun (WGS) entry which is preliminary data.</text>
</comment>